<dbReference type="InterPro" id="IPR013324">
    <property type="entry name" value="RNA_pol_sigma_r3/r4-like"/>
</dbReference>
<keyword evidence="7" id="KW-1185">Reference proteome</keyword>
<keyword evidence="2" id="KW-0805">Transcription regulation</keyword>
<dbReference type="InterPro" id="IPR036388">
    <property type="entry name" value="WH-like_DNA-bd_sf"/>
</dbReference>
<feature type="domain" description="RNA polymerase sigma-70 ECF-like HTH" evidence="5">
    <location>
        <begin position="1"/>
        <end position="180"/>
    </location>
</feature>
<evidence type="ECO:0000259" key="5">
    <source>
        <dbReference type="Pfam" id="PF07638"/>
    </source>
</evidence>
<comment type="similarity">
    <text evidence="1">Belongs to the sigma-70 factor family. ECF subfamily.</text>
</comment>
<dbReference type="Gene3D" id="1.10.10.10">
    <property type="entry name" value="Winged helix-like DNA-binding domain superfamily/Winged helix DNA-binding domain"/>
    <property type="match status" value="1"/>
</dbReference>
<dbReference type="NCBIfam" id="TIGR02999">
    <property type="entry name" value="Sig-70_X6"/>
    <property type="match status" value="1"/>
</dbReference>
<evidence type="ECO:0000313" key="6">
    <source>
        <dbReference type="EMBL" id="GGA83361.1"/>
    </source>
</evidence>
<dbReference type="SUPFAM" id="SSF88946">
    <property type="entry name" value="Sigma2 domain of RNA polymerase sigma factors"/>
    <property type="match status" value="1"/>
</dbReference>
<keyword evidence="4" id="KW-0804">Transcription</keyword>
<proteinExistence type="inferred from homology"/>
<dbReference type="Pfam" id="PF07638">
    <property type="entry name" value="Sigma70_ECF"/>
    <property type="match status" value="1"/>
</dbReference>
<dbReference type="Gene3D" id="1.10.1740.10">
    <property type="match status" value="1"/>
</dbReference>
<keyword evidence="6" id="KW-0240">DNA-directed RNA polymerase</keyword>
<dbReference type="GO" id="GO:0000428">
    <property type="term" value="C:DNA-directed RNA polymerase complex"/>
    <property type="evidence" value="ECO:0007669"/>
    <property type="project" value="UniProtKB-KW"/>
</dbReference>
<protein>
    <submittedName>
        <fullName evidence="6">DNA-directed RNA polymerase sigma-70 factor</fullName>
    </submittedName>
</protein>
<comment type="caution">
    <text evidence="6">The sequence shown here is derived from an EMBL/GenBank/DDBJ whole genome shotgun (WGS) entry which is preliminary data.</text>
</comment>
<evidence type="ECO:0000256" key="2">
    <source>
        <dbReference type="ARBA" id="ARBA00023015"/>
    </source>
</evidence>
<name>A0ABQ1HNL0_9GAMM</name>
<dbReference type="EMBL" id="BMKC01000003">
    <property type="protein sequence ID" value="GGA83361.1"/>
    <property type="molecule type" value="Genomic_DNA"/>
</dbReference>
<evidence type="ECO:0000256" key="4">
    <source>
        <dbReference type="ARBA" id="ARBA00023163"/>
    </source>
</evidence>
<dbReference type="PANTHER" id="PTHR43133:SF39">
    <property type="entry name" value="SIMILAR TO RNA POLYMERASE SIGMA-E FACTOR"/>
    <property type="match status" value="1"/>
</dbReference>
<sequence>MSEITELLRRAGDGDEQALDAVFQSLYPELRRLAQARVAREGGSLSPTVLVHEVYLRLVGNDGLSINDRAHFFACAAKAMRHIAIDELRRDLAVKRGGGAAAVTLDDSLSELALPGNSALLEVSQAMDTLGEVNARQKQVVELRFFAGLEFQEIAELLGCSLRTTKREWERARAFLYAQLA</sequence>
<dbReference type="InterPro" id="IPR053812">
    <property type="entry name" value="HTH_Sigma70_ECF-like"/>
</dbReference>
<evidence type="ECO:0000256" key="1">
    <source>
        <dbReference type="ARBA" id="ARBA00010641"/>
    </source>
</evidence>
<reference evidence="7" key="1">
    <citation type="journal article" date="2019" name="Int. J. Syst. Evol. Microbiol.">
        <title>The Global Catalogue of Microorganisms (GCM) 10K type strain sequencing project: providing services to taxonomists for standard genome sequencing and annotation.</title>
        <authorList>
            <consortium name="The Broad Institute Genomics Platform"/>
            <consortium name="The Broad Institute Genome Sequencing Center for Infectious Disease"/>
            <person name="Wu L."/>
            <person name="Ma J."/>
        </authorList>
    </citation>
    <scope>NUCLEOTIDE SEQUENCE [LARGE SCALE GENOMIC DNA]</scope>
    <source>
        <strain evidence="7">CGMCC 1.15905</strain>
    </source>
</reference>
<dbReference type="NCBIfam" id="TIGR02937">
    <property type="entry name" value="sigma70-ECF"/>
    <property type="match status" value="1"/>
</dbReference>
<dbReference type="InterPro" id="IPR013325">
    <property type="entry name" value="RNA_pol_sigma_r2"/>
</dbReference>
<dbReference type="RefSeq" id="WP_188664150.1">
    <property type="nucleotide sequence ID" value="NZ_BMKC01000003.1"/>
</dbReference>
<dbReference type="InterPro" id="IPR011517">
    <property type="entry name" value="RNA_pol_sigma70_ECF-like"/>
</dbReference>
<evidence type="ECO:0000313" key="7">
    <source>
        <dbReference type="Proteomes" id="UP000623419"/>
    </source>
</evidence>
<keyword evidence="3" id="KW-0731">Sigma factor</keyword>
<organism evidence="6 7">
    <name type="scientific">Arenimonas soli</name>
    <dbReference type="NCBI Taxonomy" id="2269504"/>
    <lineage>
        <taxon>Bacteria</taxon>
        <taxon>Pseudomonadati</taxon>
        <taxon>Pseudomonadota</taxon>
        <taxon>Gammaproteobacteria</taxon>
        <taxon>Lysobacterales</taxon>
        <taxon>Lysobacteraceae</taxon>
        <taxon>Arenimonas</taxon>
    </lineage>
</organism>
<accession>A0ABQ1HNL0</accession>
<evidence type="ECO:0000256" key="3">
    <source>
        <dbReference type="ARBA" id="ARBA00023082"/>
    </source>
</evidence>
<gene>
    <name evidence="6" type="ORF">GCM10011521_22130</name>
</gene>
<dbReference type="PANTHER" id="PTHR43133">
    <property type="entry name" value="RNA POLYMERASE ECF-TYPE SIGMA FACTO"/>
    <property type="match status" value="1"/>
</dbReference>
<dbReference type="SUPFAM" id="SSF88659">
    <property type="entry name" value="Sigma3 and sigma4 domains of RNA polymerase sigma factors"/>
    <property type="match status" value="1"/>
</dbReference>
<dbReference type="InterPro" id="IPR039425">
    <property type="entry name" value="RNA_pol_sigma-70-like"/>
</dbReference>
<dbReference type="InterPro" id="IPR014284">
    <property type="entry name" value="RNA_pol_sigma-70_dom"/>
</dbReference>
<dbReference type="Proteomes" id="UP000623419">
    <property type="component" value="Unassembled WGS sequence"/>
</dbReference>